<feature type="region of interest" description="Disordered" evidence="2">
    <location>
        <begin position="1"/>
        <end position="20"/>
    </location>
</feature>
<dbReference type="AlphaFoldDB" id="A0A3P7EM48"/>
<accession>A0A3P7EM48</accession>
<dbReference type="EMBL" id="UYWY01000185">
    <property type="protein sequence ID" value="VDM24190.1"/>
    <property type="molecule type" value="Genomic_DNA"/>
</dbReference>
<evidence type="ECO:0000313" key="4">
    <source>
        <dbReference type="EMBL" id="VDM24190.1"/>
    </source>
</evidence>
<reference evidence="4" key="1">
    <citation type="submission" date="2018-11" db="EMBL/GenBank/DDBJ databases">
        <authorList>
            <consortium name="Pathogen Informatics"/>
        </authorList>
    </citation>
    <scope>NUCLEOTIDE SEQUENCE [LARGE SCALE GENOMIC DNA]</scope>
</reference>
<gene>
    <name evidence="4" type="ORF">TCNE_LOCUS412</name>
</gene>
<dbReference type="Gene3D" id="1.10.533.30">
    <property type="entry name" value="Nematode polyprotein allergen ABA-1"/>
    <property type="match status" value="1"/>
</dbReference>
<organism evidence="4">
    <name type="scientific">Toxocara canis</name>
    <name type="common">Canine roundworm</name>
    <dbReference type="NCBI Taxonomy" id="6265"/>
    <lineage>
        <taxon>Eukaryota</taxon>
        <taxon>Metazoa</taxon>
        <taxon>Ecdysozoa</taxon>
        <taxon>Nematoda</taxon>
        <taxon>Chromadorea</taxon>
        <taxon>Rhabditida</taxon>
        <taxon>Spirurina</taxon>
        <taxon>Ascaridomorpha</taxon>
        <taxon>Ascaridoidea</taxon>
        <taxon>Toxocaridae</taxon>
        <taxon>Toxocara</taxon>
    </lineage>
</organism>
<protein>
    <recommendedName>
        <fullName evidence="3">Polyprotein allergen nematode domain-containing protein</fullName>
    </recommendedName>
</protein>
<dbReference type="InterPro" id="IPR038289">
    <property type="entry name" value="DVA-1_sf"/>
</dbReference>
<evidence type="ECO:0000256" key="2">
    <source>
        <dbReference type="SAM" id="MobiDB-lite"/>
    </source>
</evidence>
<evidence type="ECO:0000256" key="1">
    <source>
        <dbReference type="SAM" id="Coils"/>
    </source>
</evidence>
<dbReference type="Pfam" id="PF16469">
    <property type="entry name" value="NPA"/>
    <property type="match status" value="1"/>
</dbReference>
<name>A0A3P7EM48_TOXCA</name>
<feature type="domain" description="Polyprotein allergen nematode" evidence="3">
    <location>
        <begin position="1"/>
        <end position="112"/>
    </location>
</feature>
<keyword evidence="1" id="KW-0175">Coiled coil</keyword>
<feature type="coiled-coil region" evidence="1">
    <location>
        <begin position="71"/>
        <end position="98"/>
    </location>
</feature>
<dbReference type="InterPro" id="IPR032487">
    <property type="entry name" value="ABA-1_nematode"/>
</dbReference>
<sequence length="187" mass="20957">MKWLSDEQKNELKRMKADGKTRAEMQDRVLGWLDHASGDVKAAGTEQLMSACKEFMRDALGEEKSSELRAMKDAGKDKAEIAKRVDELIAEISDEKKKAMVSTYAKGCKKVFGVPIGVRHRRDPYSNITLIELCKRASSKRNAAMSKALRKECRILVEESAGKAKLKELKVLKKNGLTVLIQYVLGI</sequence>
<evidence type="ECO:0000259" key="3">
    <source>
        <dbReference type="Pfam" id="PF16469"/>
    </source>
</evidence>
<proteinExistence type="predicted"/>